<evidence type="ECO:0000256" key="1">
    <source>
        <dbReference type="ARBA" id="ARBA00022803"/>
    </source>
</evidence>
<dbReference type="EMBL" id="CAJNNW010025211">
    <property type="protein sequence ID" value="CAE8676229.1"/>
    <property type="molecule type" value="Genomic_DNA"/>
</dbReference>
<sequence>DADCMEKLARNPEVRKHLADPGFLQQIEKLRALACDPELEDCTDLMKVSSVGQKIAQAGHKDPRVMQALMALQGQGLIVEESDLKRAEGFGDMQRREPVQLEQLLLVKDLQDPDEAKTKGNEYFKSGNFNAALAHYEKALELLKAKDEVPAASIATLLSNSALCLLKLKWPDRAKKCASQALAAVRSAEDATFDQSKLFYRRALACEALEDYAMAVEDMSRALQQAKK</sequence>
<evidence type="ECO:0000313" key="3">
    <source>
        <dbReference type="EMBL" id="CAE8676229.1"/>
    </source>
</evidence>
<dbReference type="Pfam" id="PF00515">
    <property type="entry name" value="TPR_1"/>
    <property type="match status" value="1"/>
</dbReference>
<dbReference type="PANTHER" id="PTHR46423">
    <property type="entry name" value="RNA POLYMERASE II-ASSOCIATED PROTEIN 3"/>
    <property type="match status" value="1"/>
</dbReference>
<keyword evidence="1 2" id="KW-0802">TPR repeat</keyword>
<feature type="repeat" description="TPR" evidence="2">
    <location>
        <begin position="113"/>
        <end position="146"/>
    </location>
</feature>
<feature type="non-terminal residue" evidence="3">
    <location>
        <position position="228"/>
    </location>
</feature>
<evidence type="ECO:0000256" key="2">
    <source>
        <dbReference type="PROSITE-ProRule" id="PRU00339"/>
    </source>
</evidence>
<feature type="non-terminal residue" evidence="3">
    <location>
        <position position="1"/>
    </location>
</feature>
<proteinExistence type="predicted"/>
<evidence type="ECO:0008006" key="5">
    <source>
        <dbReference type="Google" id="ProtNLM"/>
    </source>
</evidence>
<dbReference type="PROSITE" id="PS50005">
    <property type="entry name" value="TPR"/>
    <property type="match status" value="1"/>
</dbReference>
<dbReference type="InterPro" id="IPR051966">
    <property type="entry name" value="RPAP3"/>
</dbReference>
<organism evidence="3 4">
    <name type="scientific">Polarella glacialis</name>
    <name type="common">Dinoflagellate</name>
    <dbReference type="NCBI Taxonomy" id="89957"/>
    <lineage>
        <taxon>Eukaryota</taxon>
        <taxon>Sar</taxon>
        <taxon>Alveolata</taxon>
        <taxon>Dinophyceae</taxon>
        <taxon>Suessiales</taxon>
        <taxon>Suessiaceae</taxon>
        <taxon>Polarella</taxon>
    </lineage>
</organism>
<dbReference type="Gene3D" id="1.10.260.100">
    <property type="match status" value="1"/>
</dbReference>
<comment type="caution">
    <text evidence="3">The sequence shown here is derived from an EMBL/GenBank/DDBJ whole genome shotgun (WGS) entry which is preliminary data.</text>
</comment>
<gene>
    <name evidence="3" type="ORF">PGLA2088_LOCUS19778</name>
</gene>
<dbReference type="InterPro" id="IPR019734">
    <property type="entry name" value="TPR_rpt"/>
</dbReference>
<dbReference type="Gene3D" id="1.25.40.10">
    <property type="entry name" value="Tetratricopeptide repeat domain"/>
    <property type="match status" value="1"/>
</dbReference>
<dbReference type="Proteomes" id="UP000626109">
    <property type="component" value="Unassembled WGS sequence"/>
</dbReference>
<dbReference type="AlphaFoldDB" id="A0A813JIW2"/>
<evidence type="ECO:0000313" key="4">
    <source>
        <dbReference type="Proteomes" id="UP000626109"/>
    </source>
</evidence>
<dbReference type="SMART" id="SM00028">
    <property type="entry name" value="TPR"/>
    <property type="match status" value="3"/>
</dbReference>
<dbReference type="SUPFAM" id="SSF48452">
    <property type="entry name" value="TPR-like"/>
    <property type="match status" value="1"/>
</dbReference>
<name>A0A813JIW2_POLGL</name>
<dbReference type="Pfam" id="PF13181">
    <property type="entry name" value="TPR_8"/>
    <property type="match status" value="1"/>
</dbReference>
<protein>
    <recommendedName>
        <fullName evidence="5">STI1/HOP DP domain-containing protein</fullName>
    </recommendedName>
</protein>
<dbReference type="PANTHER" id="PTHR46423:SF1">
    <property type="entry name" value="RNA POLYMERASE II-ASSOCIATED PROTEIN 3"/>
    <property type="match status" value="1"/>
</dbReference>
<dbReference type="GO" id="GO:0101031">
    <property type="term" value="C:protein folding chaperone complex"/>
    <property type="evidence" value="ECO:0007669"/>
    <property type="project" value="TreeGrafter"/>
</dbReference>
<dbReference type="InterPro" id="IPR011990">
    <property type="entry name" value="TPR-like_helical_dom_sf"/>
</dbReference>
<accession>A0A813JIW2</accession>
<reference evidence="3" key="1">
    <citation type="submission" date="2021-02" db="EMBL/GenBank/DDBJ databases">
        <authorList>
            <person name="Dougan E. K."/>
            <person name="Rhodes N."/>
            <person name="Thang M."/>
            <person name="Chan C."/>
        </authorList>
    </citation>
    <scope>NUCLEOTIDE SEQUENCE</scope>
</reference>